<evidence type="ECO:0000259" key="8">
    <source>
        <dbReference type="Pfam" id="PF12704"/>
    </source>
</evidence>
<dbReference type="PANTHER" id="PTHR30572">
    <property type="entry name" value="MEMBRANE COMPONENT OF TRANSPORTER-RELATED"/>
    <property type="match status" value="1"/>
</dbReference>
<feature type="transmembrane region" description="Helical" evidence="6">
    <location>
        <begin position="433"/>
        <end position="452"/>
    </location>
</feature>
<dbReference type="GO" id="GO:0022857">
    <property type="term" value="F:transmembrane transporter activity"/>
    <property type="evidence" value="ECO:0007669"/>
    <property type="project" value="TreeGrafter"/>
</dbReference>
<evidence type="ECO:0000259" key="7">
    <source>
        <dbReference type="Pfam" id="PF02687"/>
    </source>
</evidence>
<evidence type="ECO:0000256" key="1">
    <source>
        <dbReference type="ARBA" id="ARBA00004651"/>
    </source>
</evidence>
<dbReference type="InterPro" id="IPR003838">
    <property type="entry name" value="ABC3_permease_C"/>
</dbReference>
<keyword evidence="4 6" id="KW-1133">Transmembrane helix</keyword>
<feature type="domain" description="MacB-like periplasmic core" evidence="8">
    <location>
        <begin position="439"/>
        <end position="608"/>
    </location>
</feature>
<feature type="transmembrane region" description="Helical" evidence="6">
    <location>
        <begin position="21"/>
        <end position="42"/>
    </location>
</feature>
<evidence type="ECO:0000256" key="2">
    <source>
        <dbReference type="ARBA" id="ARBA00022475"/>
    </source>
</evidence>
<feature type="transmembrane region" description="Helical" evidence="6">
    <location>
        <begin position="383"/>
        <end position="407"/>
    </location>
</feature>
<dbReference type="EMBL" id="PDUD01000047">
    <property type="protein sequence ID" value="PHN01941.1"/>
    <property type="molecule type" value="Genomic_DNA"/>
</dbReference>
<name>A0A2D0N091_FLAN2</name>
<dbReference type="Pfam" id="PF02687">
    <property type="entry name" value="FtsX"/>
    <property type="match status" value="2"/>
</dbReference>
<evidence type="ECO:0000256" key="5">
    <source>
        <dbReference type="ARBA" id="ARBA00023136"/>
    </source>
</evidence>
<sequence>MLRNNLKLILRQFWQNKTFSLINILGLTLGTACCLYILFFAMEQYQYDKHHADLDALYRVVTDTKLQENPRREMSTLSPPIAPALGEEFAEVENWTRVIGTPDVSQQILKWKNTSFYETKGYYVDPAFFQVFTYKWVEGDPAHALDEPYTVVLTRKVAEKLFGRQSALGESIEIADNEFRVTGVVDAQANPSHIRGHYYMAINSGGIGEYVINNNNWSGNNFIHGYIKLKPQASAEVVAARLPAFLEQHGGDQLRNMGMEKSLHLEAVRDIHLFSERSNQVETTVSSSLLYILLTIAGFIQFLACINFMNLTTARSTLRAKEVGIRKTVGAGRGSLISQFLTEAVLLSAIAFLLAIPLIKLALPWLNLMTGSDVTGSFSQYPQIWLLIGALVLLTGLLAGSYPAFYLSGFKAVNAFKAGSGRSRFSVANLRKGLVVLQFAVSVGLVIGAILIHQQLQFIQNRDLGFQKEQQIIVPVRTDAARSRLATFKQEVKQLPAVRTVSGMLATPGQFVTRDFSVYTEGQTMESAQNTKVIYTDEDYLDALNIPLLAGRALLPGDTTNQIVLNEYAVAALGLSVSDAPGTEVYSDFDDEQITYHIVGVMQDFNFQSLRSDMYPLMLSYWPPNQHFNTLISTQTEDYAGLLATIETTWNQLNPDTPFEYSFLDEDLQKQYQAETNLSYIISLFTFLAILISCMGLFGLATFSMERRVKEIGIRKVLGATTGSLVGRLSKEFLALVLLALVLASPVAWYFMRQWLTEFAYHIQIQWWVFVLVGGFAVAIAFLTVSFQAVRAALANPVEALKSE</sequence>
<evidence type="ECO:0000256" key="3">
    <source>
        <dbReference type="ARBA" id="ARBA00022692"/>
    </source>
</evidence>
<dbReference type="InterPro" id="IPR050250">
    <property type="entry name" value="Macrolide_Exporter_MacB"/>
</dbReference>
<evidence type="ECO:0000313" key="10">
    <source>
        <dbReference type="Proteomes" id="UP000223913"/>
    </source>
</evidence>
<dbReference type="OrthoDB" id="5933722at2"/>
<feature type="transmembrane region" description="Helical" evidence="6">
    <location>
        <begin position="764"/>
        <end position="785"/>
    </location>
</feature>
<feature type="domain" description="ABC3 transporter permease C-terminal" evidence="7">
    <location>
        <begin position="295"/>
        <end position="408"/>
    </location>
</feature>
<organism evidence="9 10">
    <name type="scientific">Flavilitoribacter nigricans (strain ATCC 23147 / DSM 23189 / NBRC 102662 / NCIMB 1420 / SS-2)</name>
    <name type="common">Lewinella nigricans</name>
    <dbReference type="NCBI Taxonomy" id="1122177"/>
    <lineage>
        <taxon>Bacteria</taxon>
        <taxon>Pseudomonadati</taxon>
        <taxon>Bacteroidota</taxon>
        <taxon>Saprospiria</taxon>
        <taxon>Saprospirales</taxon>
        <taxon>Lewinellaceae</taxon>
        <taxon>Flavilitoribacter</taxon>
    </lineage>
</organism>
<evidence type="ECO:0008006" key="11">
    <source>
        <dbReference type="Google" id="ProtNLM"/>
    </source>
</evidence>
<comment type="subcellular location">
    <subcellularLocation>
        <location evidence="1">Cell membrane</location>
        <topology evidence="1">Multi-pass membrane protein</topology>
    </subcellularLocation>
</comment>
<dbReference type="Pfam" id="PF12704">
    <property type="entry name" value="MacB_PCD"/>
    <property type="match status" value="2"/>
</dbReference>
<feature type="transmembrane region" description="Helical" evidence="6">
    <location>
        <begin position="678"/>
        <end position="700"/>
    </location>
</feature>
<proteinExistence type="predicted"/>
<keyword evidence="10" id="KW-1185">Reference proteome</keyword>
<comment type="caution">
    <text evidence="9">The sequence shown here is derived from an EMBL/GenBank/DDBJ whole genome shotgun (WGS) entry which is preliminary data.</text>
</comment>
<keyword evidence="3 6" id="KW-0812">Transmembrane</keyword>
<dbReference type="GO" id="GO:0005886">
    <property type="term" value="C:plasma membrane"/>
    <property type="evidence" value="ECO:0007669"/>
    <property type="project" value="UniProtKB-SubCell"/>
</dbReference>
<accession>A0A2D0N091</accession>
<dbReference type="AlphaFoldDB" id="A0A2D0N091"/>
<evidence type="ECO:0000256" key="6">
    <source>
        <dbReference type="SAM" id="Phobius"/>
    </source>
</evidence>
<reference evidence="9 10" key="1">
    <citation type="submission" date="2017-10" db="EMBL/GenBank/DDBJ databases">
        <title>The draft genome sequence of Lewinella nigricans NBRC 102662.</title>
        <authorList>
            <person name="Wang K."/>
        </authorList>
    </citation>
    <scope>NUCLEOTIDE SEQUENCE [LARGE SCALE GENOMIC DNA]</scope>
    <source>
        <strain evidence="9 10">NBRC 102662</strain>
    </source>
</reference>
<evidence type="ECO:0000313" key="9">
    <source>
        <dbReference type="EMBL" id="PHN01941.1"/>
    </source>
</evidence>
<feature type="transmembrane region" description="Helical" evidence="6">
    <location>
        <begin position="340"/>
        <end position="363"/>
    </location>
</feature>
<feature type="transmembrane region" description="Helical" evidence="6">
    <location>
        <begin position="733"/>
        <end position="752"/>
    </location>
</feature>
<keyword evidence="5 6" id="KW-0472">Membrane</keyword>
<feature type="transmembrane region" description="Helical" evidence="6">
    <location>
        <begin position="289"/>
        <end position="311"/>
    </location>
</feature>
<gene>
    <name evidence="9" type="ORF">CRP01_34685</name>
</gene>
<feature type="domain" description="ABC3 transporter permease C-terminal" evidence="7">
    <location>
        <begin position="684"/>
        <end position="793"/>
    </location>
</feature>
<protein>
    <recommendedName>
        <fullName evidence="11">FtsX-like permease family protein</fullName>
    </recommendedName>
</protein>
<dbReference type="PROSITE" id="PS51257">
    <property type="entry name" value="PROKAR_LIPOPROTEIN"/>
    <property type="match status" value="1"/>
</dbReference>
<dbReference type="RefSeq" id="WP_099154675.1">
    <property type="nucleotide sequence ID" value="NZ_PDUD01000047.1"/>
</dbReference>
<dbReference type="InterPro" id="IPR025857">
    <property type="entry name" value="MacB_PCD"/>
</dbReference>
<dbReference type="Proteomes" id="UP000223913">
    <property type="component" value="Unassembled WGS sequence"/>
</dbReference>
<keyword evidence="2" id="KW-1003">Cell membrane</keyword>
<dbReference type="PANTHER" id="PTHR30572:SF18">
    <property type="entry name" value="ABC-TYPE MACROLIDE FAMILY EXPORT SYSTEM PERMEASE COMPONENT 2"/>
    <property type="match status" value="1"/>
</dbReference>
<evidence type="ECO:0000256" key="4">
    <source>
        <dbReference type="ARBA" id="ARBA00022989"/>
    </source>
</evidence>
<feature type="domain" description="MacB-like periplasmic core" evidence="8">
    <location>
        <begin position="20"/>
        <end position="243"/>
    </location>
</feature>